<organism evidence="4 5">
    <name type="scientific">Rhynocoris fuscipes</name>
    <dbReference type="NCBI Taxonomy" id="488301"/>
    <lineage>
        <taxon>Eukaryota</taxon>
        <taxon>Metazoa</taxon>
        <taxon>Ecdysozoa</taxon>
        <taxon>Arthropoda</taxon>
        <taxon>Hexapoda</taxon>
        <taxon>Insecta</taxon>
        <taxon>Pterygota</taxon>
        <taxon>Neoptera</taxon>
        <taxon>Paraneoptera</taxon>
        <taxon>Hemiptera</taxon>
        <taxon>Heteroptera</taxon>
        <taxon>Panheteroptera</taxon>
        <taxon>Cimicomorpha</taxon>
        <taxon>Reduviidae</taxon>
        <taxon>Harpactorinae</taxon>
        <taxon>Harpactorini</taxon>
        <taxon>Rhynocoris</taxon>
    </lineage>
</organism>
<dbReference type="Proteomes" id="UP001461498">
    <property type="component" value="Unassembled WGS sequence"/>
</dbReference>
<feature type="region of interest" description="Disordered" evidence="3">
    <location>
        <begin position="1"/>
        <end position="41"/>
    </location>
</feature>
<dbReference type="GO" id="GO:0019905">
    <property type="term" value="F:syntaxin binding"/>
    <property type="evidence" value="ECO:0007669"/>
    <property type="project" value="InterPro"/>
</dbReference>
<feature type="coiled-coil region" evidence="2">
    <location>
        <begin position="94"/>
        <end position="146"/>
    </location>
</feature>
<comment type="caution">
    <text evidence="4">The sequence shown here is derived from an EMBL/GenBank/DDBJ whole genome shotgun (WGS) entry which is preliminary data.</text>
</comment>
<feature type="compositionally biased region" description="Polar residues" evidence="3">
    <location>
        <begin position="1"/>
        <end position="12"/>
    </location>
</feature>
<evidence type="ECO:0000256" key="1">
    <source>
        <dbReference type="ARBA" id="ARBA00009550"/>
    </source>
</evidence>
<reference evidence="4 5" key="1">
    <citation type="submission" date="2022-12" db="EMBL/GenBank/DDBJ databases">
        <title>Chromosome-level genome assembly of true bugs.</title>
        <authorList>
            <person name="Ma L."/>
            <person name="Li H."/>
        </authorList>
    </citation>
    <scope>NUCLEOTIDE SEQUENCE [LARGE SCALE GENOMIC DNA]</scope>
    <source>
        <strain evidence="4">Lab_2022b</strain>
    </source>
</reference>
<feature type="compositionally biased region" description="Low complexity" evidence="3">
    <location>
        <begin position="692"/>
        <end position="707"/>
    </location>
</feature>
<dbReference type="PANTHER" id="PTHR16127">
    <property type="entry name" value="TAXILIN"/>
    <property type="match status" value="1"/>
</dbReference>
<dbReference type="PANTHER" id="PTHR16127:SF13">
    <property type="entry name" value="GH01188P"/>
    <property type="match status" value="1"/>
</dbReference>
<keyword evidence="5" id="KW-1185">Reference proteome</keyword>
<sequence>MSNSEVATSLETPTKENKQEQEKPSVKRNREDKLRKKDDKSVDHVLKALSSLESTEEKLGAMCQKYAEMFNDHRILQNAAKVAEKKNCILQKEKEQLQAEHSKAILTRSRLENLCRELQRQNKAVKEECMLKIREEEEKKREVAAKFQSTLTELGNLLAQNNDKNAKLRDDNLDMTTKLKSVCEQYEKKEQHVEKMAKQMHLEMQLANTKLAKAKMEMALEKEGLLRDNQQLLLELKEYKKQLEEMKTSEVALRSQIQLYNDKYDEFHKALLQSNDAIGSFKQEMERMAKQIRKLEKETVAWKRRYETTHRTLLQMTEEKIKSDQTASVSERKLTALQGVCRSLQAQCNHLREVVKAQAAATGTSPPDVPAANAVPSVQQLEKICDVQNQDENLVKNQNDTVVTEKEQTDDIQRSSADETTMKTETSTVESQKEQTVEVDETSAAVIQEEQTAEIQISSDETLLKTETSAAESQKEKTETFAIATQEEKTAEIHTSSAETVALKADTADSAIHKEQIKEIETSLDEIDKTLADIQNESENQNEVESVNADESGNCNHLPVNDSNQDMITVVDTTEKKFTENSCNEIVLEKDKNSDDRLSVSNINGCANNKNLNEADKKLIIENSVVLNITSPLTLEETLTNGNDAKEEQRLCNNIVNSSAVDEEQNTTTQSAAAAVCSNNNGGLQNEKSAATATPRQPTNQNNQTQGKKSKNKRKKSGGTATK</sequence>
<accession>A0AAW1CIH7</accession>
<evidence type="ECO:0000313" key="4">
    <source>
        <dbReference type="EMBL" id="KAK9498304.1"/>
    </source>
</evidence>
<feature type="compositionally biased region" description="Polar residues" evidence="3">
    <location>
        <begin position="678"/>
        <end position="691"/>
    </location>
</feature>
<name>A0AAW1CIH7_9HEMI</name>
<feature type="compositionally biased region" description="Basic and acidic residues" evidence="3">
    <location>
        <begin position="403"/>
        <end position="422"/>
    </location>
</feature>
<feature type="coiled-coil region" evidence="2">
    <location>
        <begin position="517"/>
        <end position="544"/>
    </location>
</feature>
<evidence type="ECO:0000256" key="3">
    <source>
        <dbReference type="SAM" id="MobiDB-lite"/>
    </source>
</evidence>
<keyword evidence="2" id="KW-0175">Coiled coil</keyword>
<dbReference type="EMBL" id="JAPXFL010000012">
    <property type="protein sequence ID" value="KAK9498304.1"/>
    <property type="molecule type" value="Genomic_DNA"/>
</dbReference>
<evidence type="ECO:0000313" key="5">
    <source>
        <dbReference type="Proteomes" id="UP001461498"/>
    </source>
</evidence>
<protein>
    <recommendedName>
        <fullName evidence="6">Alpha-taxilin</fullName>
    </recommendedName>
</protein>
<comment type="similarity">
    <text evidence="1">Belongs to the taxilin family.</text>
</comment>
<proteinExistence type="inferred from homology"/>
<dbReference type="InterPro" id="IPR026183">
    <property type="entry name" value="Taxilin_fam"/>
</dbReference>
<evidence type="ECO:0008006" key="6">
    <source>
        <dbReference type="Google" id="ProtNLM"/>
    </source>
</evidence>
<feature type="compositionally biased region" description="Basic residues" evidence="3">
    <location>
        <begin position="708"/>
        <end position="717"/>
    </location>
</feature>
<feature type="region of interest" description="Disordered" evidence="3">
    <location>
        <begin position="402"/>
        <end position="433"/>
    </location>
</feature>
<feature type="coiled-coil region" evidence="2">
    <location>
        <begin position="179"/>
        <end position="305"/>
    </location>
</feature>
<feature type="compositionally biased region" description="Basic and acidic residues" evidence="3">
    <location>
        <begin position="13"/>
        <end position="41"/>
    </location>
</feature>
<dbReference type="Pfam" id="PF09728">
    <property type="entry name" value="Taxilin"/>
    <property type="match status" value="1"/>
</dbReference>
<dbReference type="AlphaFoldDB" id="A0AAW1CIH7"/>
<gene>
    <name evidence="4" type="ORF">O3M35_002967</name>
</gene>
<evidence type="ECO:0000256" key="2">
    <source>
        <dbReference type="SAM" id="Coils"/>
    </source>
</evidence>
<dbReference type="EMBL" id="JAPXFL010000012">
    <property type="protein sequence ID" value="KAK9498303.1"/>
    <property type="molecule type" value="Genomic_DNA"/>
</dbReference>
<feature type="region of interest" description="Disordered" evidence="3">
    <location>
        <begin position="678"/>
        <end position="723"/>
    </location>
</feature>